<comment type="caution">
    <text evidence="2">The sequence shown here is derived from an EMBL/GenBank/DDBJ whole genome shotgun (WGS) entry which is preliminary data.</text>
</comment>
<sequence length="131" mass="15182">MLPQLGCHDDNTPRKLPSLGGEIQRVIESGRSSQVDLRRKEAEINLDAERELIDKAALSAILGRFQRDAISWERSTRGGNRVSLFIYITYYMRTILSALCALLVFYRNSEEMKILLDYELLIIFYPCYLFN</sequence>
<evidence type="ECO:0000313" key="3">
    <source>
        <dbReference type="Proteomes" id="UP001054945"/>
    </source>
</evidence>
<organism evidence="2 3">
    <name type="scientific">Caerostris extrusa</name>
    <name type="common">Bark spider</name>
    <name type="synonym">Caerostris bankana</name>
    <dbReference type="NCBI Taxonomy" id="172846"/>
    <lineage>
        <taxon>Eukaryota</taxon>
        <taxon>Metazoa</taxon>
        <taxon>Ecdysozoa</taxon>
        <taxon>Arthropoda</taxon>
        <taxon>Chelicerata</taxon>
        <taxon>Arachnida</taxon>
        <taxon>Araneae</taxon>
        <taxon>Araneomorphae</taxon>
        <taxon>Entelegynae</taxon>
        <taxon>Araneoidea</taxon>
        <taxon>Araneidae</taxon>
        <taxon>Caerostris</taxon>
    </lineage>
</organism>
<feature type="transmembrane region" description="Helical" evidence="1">
    <location>
        <begin position="84"/>
        <end position="106"/>
    </location>
</feature>
<evidence type="ECO:0000313" key="2">
    <source>
        <dbReference type="EMBL" id="GIY49119.1"/>
    </source>
</evidence>
<reference evidence="2 3" key="1">
    <citation type="submission" date="2021-06" db="EMBL/GenBank/DDBJ databases">
        <title>Caerostris extrusa draft genome.</title>
        <authorList>
            <person name="Kono N."/>
            <person name="Arakawa K."/>
        </authorList>
    </citation>
    <scope>NUCLEOTIDE SEQUENCE [LARGE SCALE GENOMIC DNA]</scope>
</reference>
<keyword evidence="1" id="KW-1133">Transmembrane helix</keyword>
<name>A0AAV4TVC0_CAEEX</name>
<dbReference type="AlphaFoldDB" id="A0AAV4TVC0"/>
<keyword evidence="3" id="KW-1185">Reference proteome</keyword>
<proteinExistence type="predicted"/>
<accession>A0AAV4TVC0</accession>
<keyword evidence="1" id="KW-0812">Transmembrane</keyword>
<protein>
    <submittedName>
        <fullName evidence="2">Uncharacterized protein</fullName>
    </submittedName>
</protein>
<dbReference type="Proteomes" id="UP001054945">
    <property type="component" value="Unassembled WGS sequence"/>
</dbReference>
<dbReference type="EMBL" id="BPLR01011799">
    <property type="protein sequence ID" value="GIY49119.1"/>
    <property type="molecule type" value="Genomic_DNA"/>
</dbReference>
<gene>
    <name evidence="2" type="ORF">CEXT_372651</name>
</gene>
<keyword evidence="1" id="KW-0472">Membrane</keyword>
<evidence type="ECO:0000256" key="1">
    <source>
        <dbReference type="SAM" id="Phobius"/>
    </source>
</evidence>